<dbReference type="AlphaFoldDB" id="A0A6B2LMF5"/>
<evidence type="ECO:0000256" key="3">
    <source>
        <dbReference type="ARBA" id="ARBA00022991"/>
    </source>
</evidence>
<evidence type="ECO:0000256" key="2">
    <source>
        <dbReference type="ARBA" id="ARBA00022643"/>
    </source>
</evidence>
<evidence type="ECO:0000313" key="6">
    <source>
        <dbReference type="EMBL" id="NDV37987.1"/>
    </source>
</evidence>
<reference evidence="6" key="1">
    <citation type="journal article" date="2020" name="J. Eukaryot. Microbiol.">
        <title>De novo Sequencing, Assembly and Annotation of the Transcriptome for the Free-Living Testate Amoeba Arcella intermedia.</title>
        <authorList>
            <person name="Ribeiro G.M."/>
            <person name="Porfirio-Sousa A.L."/>
            <person name="Maurer-Alcala X.X."/>
            <person name="Katz L.A."/>
            <person name="Lahr D.J.G."/>
        </authorList>
    </citation>
    <scope>NUCLEOTIDE SEQUENCE</scope>
</reference>
<dbReference type="InterPro" id="IPR000700">
    <property type="entry name" value="PAS-assoc_C"/>
</dbReference>
<keyword evidence="3" id="KW-0157">Chromophore</keyword>
<dbReference type="PANTHER" id="PTHR47429:SF2">
    <property type="entry name" value="PROTEIN TWIN LOV 1"/>
    <property type="match status" value="1"/>
</dbReference>
<dbReference type="PROSITE" id="PS50113">
    <property type="entry name" value="PAC"/>
    <property type="match status" value="1"/>
</dbReference>
<dbReference type="InterPro" id="IPR013761">
    <property type="entry name" value="SAM/pointed_sf"/>
</dbReference>
<accession>A0A6B2LMF5</accession>
<dbReference type="Pfam" id="PF13426">
    <property type="entry name" value="PAS_9"/>
    <property type="match status" value="1"/>
</dbReference>
<dbReference type="InterPro" id="IPR000014">
    <property type="entry name" value="PAS"/>
</dbReference>
<keyword evidence="2" id="KW-0288">FMN</keyword>
<dbReference type="EMBL" id="GIBP01009018">
    <property type="protein sequence ID" value="NDV37987.1"/>
    <property type="molecule type" value="Transcribed_RNA"/>
</dbReference>
<evidence type="ECO:0008006" key="7">
    <source>
        <dbReference type="Google" id="ProtNLM"/>
    </source>
</evidence>
<dbReference type="SMART" id="SM00086">
    <property type="entry name" value="PAC"/>
    <property type="match status" value="1"/>
</dbReference>
<proteinExistence type="predicted"/>
<name>A0A6B2LMF5_9EUKA</name>
<protein>
    <recommendedName>
        <fullName evidence="7">PAC domain-containing protein</fullName>
    </recommendedName>
</protein>
<feature type="domain" description="PAC" evidence="5">
    <location>
        <begin position="5"/>
        <end position="59"/>
    </location>
</feature>
<dbReference type="PROSITE" id="PS50105">
    <property type="entry name" value="SAM_DOMAIN"/>
    <property type="match status" value="1"/>
</dbReference>
<sequence>MREGRSVSVQLLNYRKNGFPFWNVFVIFPVHDAKGKVPAFIAIQQDITEIRMSQPLYKWLSVHTSLWLEHIGKNIYSHLFIHKKIDGKKLVALTIDQLLSLGTSKEDAHYLFEQIQILMERDLKTRPFKHLSTSAASMKSWKGGYNVPRISSSRSAGDCL</sequence>
<evidence type="ECO:0000256" key="1">
    <source>
        <dbReference type="ARBA" id="ARBA00022630"/>
    </source>
</evidence>
<evidence type="ECO:0000259" key="5">
    <source>
        <dbReference type="PROSITE" id="PS50113"/>
    </source>
</evidence>
<dbReference type="Gene3D" id="1.10.150.50">
    <property type="entry name" value="Transcription Factor, Ets-1"/>
    <property type="match status" value="1"/>
</dbReference>
<dbReference type="InterPro" id="IPR001610">
    <property type="entry name" value="PAC"/>
</dbReference>
<dbReference type="SUPFAM" id="SSF55785">
    <property type="entry name" value="PYP-like sensor domain (PAS domain)"/>
    <property type="match status" value="1"/>
</dbReference>
<dbReference type="InterPro" id="IPR035965">
    <property type="entry name" value="PAS-like_dom_sf"/>
</dbReference>
<evidence type="ECO:0000259" key="4">
    <source>
        <dbReference type="PROSITE" id="PS50105"/>
    </source>
</evidence>
<dbReference type="Gene3D" id="3.30.450.20">
    <property type="entry name" value="PAS domain"/>
    <property type="match status" value="1"/>
</dbReference>
<dbReference type="SUPFAM" id="SSF47769">
    <property type="entry name" value="SAM/Pointed domain"/>
    <property type="match status" value="1"/>
</dbReference>
<feature type="domain" description="SAM" evidence="4">
    <location>
        <begin position="59"/>
        <end position="104"/>
    </location>
</feature>
<dbReference type="Pfam" id="PF00536">
    <property type="entry name" value="SAM_1"/>
    <property type="match status" value="1"/>
</dbReference>
<keyword evidence="1" id="KW-0285">Flavoprotein</keyword>
<dbReference type="InterPro" id="IPR001660">
    <property type="entry name" value="SAM"/>
</dbReference>
<dbReference type="PANTHER" id="PTHR47429">
    <property type="entry name" value="PROTEIN TWIN LOV 1"/>
    <property type="match status" value="1"/>
</dbReference>
<organism evidence="6">
    <name type="scientific">Arcella intermedia</name>
    <dbReference type="NCBI Taxonomy" id="1963864"/>
    <lineage>
        <taxon>Eukaryota</taxon>
        <taxon>Amoebozoa</taxon>
        <taxon>Tubulinea</taxon>
        <taxon>Elardia</taxon>
        <taxon>Arcellinida</taxon>
        <taxon>Sphaerothecina</taxon>
        <taxon>Arcellidae</taxon>
        <taxon>Arcella</taxon>
    </lineage>
</organism>
<dbReference type="GO" id="GO:0005634">
    <property type="term" value="C:nucleus"/>
    <property type="evidence" value="ECO:0007669"/>
    <property type="project" value="TreeGrafter"/>
</dbReference>